<feature type="compositionally biased region" description="Polar residues" evidence="1">
    <location>
        <begin position="28"/>
        <end position="50"/>
    </location>
</feature>
<gene>
    <name evidence="2" type="ORF">PNOK_0157800</name>
</gene>
<accession>A0A286UPU0</accession>
<evidence type="ECO:0000313" key="2">
    <source>
        <dbReference type="EMBL" id="PAV21621.1"/>
    </source>
</evidence>
<evidence type="ECO:0000313" key="3">
    <source>
        <dbReference type="Proteomes" id="UP000217199"/>
    </source>
</evidence>
<keyword evidence="3" id="KW-1185">Reference proteome</keyword>
<feature type="compositionally biased region" description="Polar residues" evidence="1">
    <location>
        <begin position="79"/>
        <end position="100"/>
    </location>
</feature>
<dbReference type="Proteomes" id="UP000217199">
    <property type="component" value="Unassembled WGS sequence"/>
</dbReference>
<feature type="region of interest" description="Disordered" evidence="1">
    <location>
        <begin position="19"/>
        <end position="185"/>
    </location>
</feature>
<name>A0A286UPU0_9AGAM</name>
<protein>
    <submittedName>
        <fullName evidence="2">Uncharacterized protein</fullName>
    </submittedName>
</protein>
<comment type="caution">
    <text evidence="2">The sequence shown here is derived from an EMBL/GenBank/DDBJ whole genome shotgun (WGS) entry which is preliminary data.</text>
</comment>
<reference evidence="2 3" key="1">
    <citation type="journal article" date="2017" name="Mol. Ecol.">
        <title>Comparative and population genomic landscape of Phellinus noxius: A hypervariable fungus causing root rot in trees.</title>
        <authorList>
            <person name="Chung C.L."/>
            <person name="Lee T.J."/>
            <person name="Akiba M."/>
            <person name="Lee H.H."/>
            <person name="Kuo T.H."/>
            <person name="Liu D."/>
            <person name="Ke H.M."/>
            <person name="Yokoi T."/>
            <person name="Roa M.B."/>
            <person name="Lu M.J."/>
            <person name="Chang Y.Y."/>
            <person name="Ann P.J."/>
            <person name="Tsai J.N."/>
            <person name="Chen C.Y."/>
            <person name="Tzean S.S."/>
            <person name="Ota Y."/>
            <person name="Hattori T."/>
            <person name="Sahashi N."/>
            <person name="Liou R.F."/>
            <person name="Kikuchi T."/>
            <person name="Tsai I.J."/>
        </authorList>
    </citation>
    <scope>NUCLEOTIDE SEQUENCE [LARGE SCALE GENOMIC DNA]</scope>
    <source>
        <strain evidence="2 3">FFPRI411160</strain>
    </source>
</reference>
<sequence>MGYCDTTQLENSVIHLVLREEPSDDSGRNSTTSSKANSQMRTPSSTSISCPNGEKRRREKKVHSMSERSRGQNKKCGSDGNSTRDVGSTIVNAATTTNSHPMHLREDRSKKLKARKREDTPPLVDPTRERNTNDRATKKRCKVDGSISGDRESAPIHSRTSMDGISEDIRASNEPSLRPAHRCGKSTLRTQIGSIKAGNGGNGGNGSSANGVCGAAGHTYVNFDYFSQSGGSSSTTNATNGTSTQDDAFHKTMSKLRGNLSGDFSIDTLKTGGEGPTGRTRMTSHKNVTG</sequence>
<organism evidence="2 3">
    <name type="scientific">Pyrrhoderma noxium</name>
    <dbReference type="NCBI Taxonomy" id="2282107"/>
    <lineage>
        <taxon>Eukaryota</taxon>
        <taxon>Fungi</taxon>
        <taxon>Dikarya</taxon>
        <taxon>Basidiomycota</taxon>
        <taxon>Agaricomycotina</taxon>
        <taxon>Agaricomycetes</taxon>
        <taxon>Hymenochaetales</taxon>
        <taxon>Hymenochaetaceae</taxon>
        <taxon>Pyrrhoderma</taxon>
    </lineage>
</organism>
<feature type="compositionally biased region" description="Basic and acidic residues" evidence="1">
    <location>
        <begin position="116"/>
        <end position="136"/>
    </location>
</feature>
<evidence type="ECO:0000256" key="1">
    <source>
        <dbReference type="SAM" id="MobiDB-lite"/>
    </source>
</evidence>
<dbReference type="AlphaFoldDB" id="A0A286UPU0"/>
<proteinExistence type="predicted"/>
<dbReference type="InParanoid" id="A0A286UPU0"/>
<dbReference type="EMBL" id="NBII01000002">
    <property type="protein sequence ID" value="PAV21621.1"/>
    <property type="molecule type" value="Genomic_DNA"/>
</dbReference>
<feature type="region of interest" description="Disordered" evidence="1">
    <location>
        <begin position="267"/>
        <end position="290"/>
    </location>
</feature>